<protein>
    <recommendedName>
        <fullName evidence="4">ABC-type quaternary amine transporter</fullName>
        <ecNumber evidence="4">7.6.2.9</ecNumber>
    </recommendedName>
</protein>
<feature type="domain" description="ABC transporter" evidence="5">
    <location>
        <begin position="8"/>
        <end position="238"/>
    </location>
</feature>
<dbReference type="SUPFAM" id="SSF52540">
    <property type="entry name" value="P-loop containing nucleoside triphosphate hydrolases"/>
    <property type="match status" value="1"/>
</dbReference>
<dbReference type="Proteomes" id="UP000612893">
    <property type="component" value="Unassembled WGS sequence"/>
</dbReference>
<dbReference type="PANTHER" id="PTHR42781">
    <property type="entry name" value="SPERMIDINE/PUTRESCINE IMPORT ATP-BINDING PROTEIN POTA"/>
    <property type="match status" value="1"/>
</dbReference>
<dbReference type="InterPro" id="IPR050093">
    <property type="entry name" value="ABC_SmlMolc_Importer"/>
</dbReference>
<dbReference type="RefSeq" id="WP_338204882.1">
    <property type="nucleotide sequence ID" value="NZ_JAEKNR010000227.1"/>
</dbReference>
<evidence type="ECO:0000256" key="3">
    <source>
        <dbReference type="ARBA" id="ARBA00022840"/>
    </source>
</evidence>
<dbReference type="SMART" id="SM00382">
    <property type="entry name" value="AAA"/>
    <property type="match status" value="1"/>
</dbReference>
<keyword evidence="3 6" id="KW-0067">ATP-binding</keyword>
<name>A0A934KCR3_9BACT</name>
<dbReference type="FunFam" id="3.40.50.300:FF:000425">
    <property type="entry name" value="Probable ABC transporter, ATP-binding subunit"/>
    <property type="match status" value="1"/>
</dbReference>
<evidence type="ECO:0000256" key="2">
    <source>
        <dbReference type="ARBA" id="ARBA00022741"/>
    </source>
</evidence>
<dbReference type="GO" id="GO:0005524">
    <property type="term" value="F:ATP binding"/>
    <property type="evidence" value="ECO:0007669"/>
    <property type="project" value="UniProtKB-KW"/>
</dbReference>
<accession>A0A934KCR3</accession>
<proteinExistence type="predicted"/>
<evidence type="ECO:0000256" key="1">
    <source>
        <dbReference type="ARBA" id="ARBA00022448"/>
    </source>
</evidence>
<dbReference type="SUPFAM" id="SSF50331">
    <property type="entry name" value="MOP-like"/>
    <property type="match status" value="1"/>
</dbReference>
<evidence type="ECO:0000313" key="6">
    <source>
        <dbReference type="EMBL" id="MBJ7600901.1"/>
    </source>
</evidence>
<reference evidence="6" key="1">
    <citation type="submission" date="2020-10" db="EMBL/GenBank/DDBJ databases">
        <title>Ca. Dormibacterota MAGs.</title>
        <authorList>
            <person name="Montgomery K."/>
        </authorList>
    </citation>
    <scope>NUCLEOTIDE SEQUENCE [LARGE SCALE GENOMIC DNA]</scope>
    <source>
        <strain evidence="6">SC8812_S17_10</strain>
    </source>
</reference>
<dbReference type="InterPro" id="IPR013611">
    <property type="entry name" value="Transp-assoc_OB_typ2"/>
</dbReference>
<keyword evidence="1" id="KW-0813">Transport</keyword>
<keyword evidence="7" id="KW-1185">Reference proteome</keyword>
<gene>
    <name evidence="6" type="ORF">JF922_22885</name>
</gene>
<evidence type="ECO:0000259" key="5">
    <source>
        <dbReference type="PROSITE" id="PS50893"/>
    </source>
</evidence>
<dbReference type="Gene3D" id="3.40.50.300">
    <property type="entry name" value="P-loop containing nucleotide triphosphate hydrolases"/>
    <property type="match status" value="1"/>
</dbReference>
<dbReference type="InterPro" id="IPR003593">
    <property type="entry name" value="AAA+_ATPase"/>
</dbReference>
<dbReference type="PROSITE" id="PS50893">
    <property type="entry name" value="ABC_TRANSPORTER_2"/>
    <property type="match status" value="1"/>
</dbReference>
<dbReference type="InterPro" id="IPR003439">
    <property type="entry name" value="ABC_transporter-like_ATP-bd"/>
</dbReference>
<evidence type="ECO:0000313" key="7">
    <source>
        <dbReference type="Proteomes" id="UP000612893"/>
    </source>
</evidence>
<comment type="caution">
    <text evidence="6">The sequence shown here is derived from an EMBL/GenBank/DDBJ whole genome shotgun (WGS) entry which is preliminary data.</text>
</comment>
<dbReference type="Pfam" id="PF00005">
    <property type="entry name" value="ABC_tran"/>
    <property type="match status" value="1"/>
</dbReference>
<dbReference type="InterPro" id="IPR027417">
    <property type="entry name" value="P-loop_NTPase"/>
</dbReference>
<evidence type="ECO:0000256" key="4">
    <source>
        <dbReference type="ARBA" id="ARBA00066388"/>
    </source>
</evidence>
<dbReference type="EMBL" id="JAEKNR010000227">
    <property type="protein sequence ID" value="MBJ7600901.1"/>
    <property type="molecule type" value="Genomic_DNA"/>
</dbReference>
<keyword evidence="2" id="KW-0547">Nucleotide-binding</keyword>
<dbReference type="InterPro" id="IPR017871">
    <property type="entry name" value="ABC_transporter-like_CS"/>
</dbReference>
<sequence length="360" mass="39034">MLAAGPALQMVKVSRRFGDRVAAAGVDLSLGRGEFFTLLGPSGSGKSTLLRLIAGLERLDSGSIYVDGREVQGVPPWERGLGMVFQHYALFPHMDVAQNVAYGLRLQRTRRKAAKERVGSLLKLVGLEGAEKRRVTLLSGGEQQRVALARALATEPPILLLDEPLGALDEKIRREMQIELKSIQRRSGTTFLYVTHDQEEALTMSDRVAVMHNGRILQCDEPGLIFRRPATRFVASFFKGCNVLRGRVTGQGSQHLLVSVAGAQVRISCGGCTLPTGGDVTVGVRAENLRLGRRAAGCDVRLDAVMQAVMYRGTTTDHILELSDGQRLTATTTQVEEGLSGARSVQVGAMAEDFLLLLDD</sequence>
<dbReference type="PROSITE" id="PS00211">
    <property type="entry name" value="ABC_TRANSPORTER_1"/>
    <property type="match status" value="1"/>
</dbReference>
<dbReference type="Gene3D" id="2.40.50.100">
    <property type="match status" value="1"/>
</dbReference>
<dbReference type="AlphaFoldDB" id="A0A934KCR3"/>
<dbReference type="PANTHER" id="PTHR42781:SF4">
    <property type="entry name" value="SPERMIDINE_PUTRESCINE IMPORT ATP-BINDING PROTEIN POTA"/>
    <property type="match status" value="1"/>
</dbReference>
<dbReference type="InterPro" id="IPR008995">
    <property type="entry name" value="Mo/tungstate-bd_C_term_dom"/>
</dbReference>
<dbReference type="EC" id="7.6.2.9" evidence="4"/>
<organism evidence="6 7">
    <name type="scientific">Candidatus Nephthysia bennettiae</name>
    <dbReference type="NCBI Taxonomy" id="3127016"/>
    <lineage>
        <taxon>Bacteria</taxon>
        <taxon>Bacillati</taxon>
        <taxon>Candidatus Dormiibacterota</taxon>
        <taxon>Candidatus Dormibacteria</taxon>
        <taxon>Candidatus Dormibacterales</taxon>
        <taxon>Candidatus Dormibacteraceae</taxon>
        <taxon>Candidatus Nephthysia</taxon>
    </lineage>
</organism>
<dbReference type="Pfam" id="PF08402">
    <property type="entry name" value="TOBE_2"/>
    <property type="match status" value="1"/>
</dbReference>
<dbReference type="GO" id="GO:0015418">
    <property type="term" value="F:ABC-type quaternary ammonium compound transporting activity"/>
    <property type="evidence" value="ECO:0007669"/>
    <property type="project" value="UniProtKB-EC"/>
</dbReference>